<accession>A0A0E9PWI8</accession>
<reference evidence="1" key="2">
    <citation type="journal article" date="2015" name="Fish Shellfish Immunol.">
        <title>Early steps in the European eel (Anguilla anguilla)-Vibrio vulnificus interaction in the gills: Role of the RtxA13 toxin.</title>
        <authorList>
            <person name="Callol A."/>
            <person name="Pajuelo D."/>
            <person name="Ebbesson L."/>
            <person name="Teles M."/>
            <person name="MacKenzie S."/>
            <person name="Amaro C."/>
        </authorList>
    </citation>
    <scope>NUCLEOTIDE SEQUENCE</scope>
</reference>
<name>A0A0E9PWI8_ANGAN</name>
<dbReference type="EMBL" id="GBXM01099596">
    <property type="protein sequence ID" value="JAH08981.1"/>
    <property type="molecule type" value="Transcribed_RNA"/>
</dbReference>
<sequence length="77" mass="8871">MLNSILYCAEHFPYVPLLCATFPWALPHECVLCTCVPLNCHWLYFFCSPVLSWIVCSNLNGMWCSTGHYHVTSHVFC</sequence>
<evidence type="ECO:0000313" key="1">
    <source>
        <dbReference type="EMBL" id="JAH08981.1"/>
    </source>
</evidence>
<protein>
    <submittedName>
        <fullName evidence="1">Uncharacterized protein</fullName>
    </submittedName>
</protein>
<dbReference type="AlphaFoldDB" id="A0A0E9PWI8"/>
<reference evidence="1" key="1">
    <citation type="submission" date="2014-11" db="EMBL/GenBank/DDBJ databases">
        <authorList>
            <person name="Amaro Gonzalez C."/>
        </authorList>
    </citation>
    <scope>NUCLEOTIDE SEQUENCE</scope>
</reference>
<proteinExistence type="predicted"/>
<organism evidence="1">
    <name type="scientific">Anguilla anguilla</name>
    <name type="common">European freshwater eel</name>
    <name type="synonym">Muraena anguilla</name>
    <dbReference type="NCBI Taxonomy" id="7936"/>
    <lineage>
        <taxon>Eukaryota</taxon>
        <taxon>Metazoa</taxon>
        <taxon>Chordata</taxon>
        <taxon>Craniata</taxon>
        <taxon>Vertebrata</taxon>
        <taxon>Euteleostomi</taxon>
        <taxon>Actinopterygii</taxon>
        <taxon>Neopterygii</taxon>
        <taxon>Teleostei</taxon>
        <taxon>Anguilliformes</taxon>
        <taxon>Anguillidae</taxon>
        <taxon>Anguilla</taxon>
    </lineage>
</organism>